<organism evidence="1 2">
    <name type="scientific">Cesiribacter andamanensis AMV16</name>
    <dbReference type="NCBI Taxonomy" id="1279009"/>
    <lineage>
        <taxon>Bacteria</taxon>
        <taxon>Pseudomonadati</taxon>
        <taxon>Bacteroidota</taxon>
        <taxon>Cytophagia</taxon>
        <taxon>Cytophagales</taxon>
        <taxon>Cesiribacteraceae</taxon>
        <taxon>Cesiribacter</taxon>
    </lineage>
</organism>
<name>M7NC14_9BACT</name>
<dbReference type="AlphaFoldDB" id="M7NC14"/>
<proteinExistence type="predicted"/>
<accession>M7NC14</accession>
<evidence type="ECO:0000313" key="1">
    <source>
        <dbReference type="EMBL" id="EMR04757.1"/>
    </source>
</evidence>
<gene>
    <name evidence="1" type="ORF">ADICEAN_00028</name>
</gene>
<dbReference type="Proteomes" id="UP000011910">
    <property type="component" value="Unassembled WGS sequence"/>
</dbReference>
<evidence type="ECO:0000313" key="2">
    <source>
        <dbReference type="Proteomes" id="UP000011910"/>
    </source>
</evidence>
<keyword evidence="2" id="KW-1185">Reference proteome</keyword>
<protein>
    <submittedName>
        <fullName evidence="1">Uncharacterized protein</fullName>
    </submittedName>
</protein>
<dbReference type="EMBL" id="AODQ01000001">
    <property type="protein sequence ID" value="EMR04757.1"/>
    <property type="molecule type" value="Genomic_DNA"/>
</dbReference>
<comment type="caution">
    <text evidence="1">The sequence shown here is derived from an EMBL/GenBank/DDBJ whole genome shotgun (WGS) entry which is preliminary data.</text>
</comment>
<reference evidence="1 2" key="1">
    <citation type="journal article" date="2013" name="Genome Announc.">
        <title>Draft Genome Sequence of Cesiribacter andamanensis Strain AMV16T, Isolated from a Soil Sample from a Mud Volcano in the Andaman Islands, India.</title>
        <authorList>
            <person name="Shivaji S."/>
            <person name="Ara S."/>
            <person name="Begum Z."/>
            <person name="Srinivas T.N."/>
            <person name="Singh A."/>
            <person name="Kumar Pinnaka A."/>
        </authorList>
    </citation>
    <scope>NUCLEOTIDE SEQUENCE [LARGE SCALE GENOMIC DNA]</scope>
    <source>
        <strain evidence="1 2">AMV16</strain>
    </source>
</reference>
<sequence length="47" mass="5367">MPNLRYQQPEATVPFLVMFLGERLCPQEQKKGSCVVAARLKKLDVPH</sequence>